<dbReference type="Proteomes" id="UP000187609">
    <property type="component" value="Unassembled WGS sequence"/>
</dbReference>
<evidence type="ECO:0000256" key="1">
    <source>
        <dbReference type="SAM" id="MobiDB-lite"/>
    </source>
</evidence>
<dbReference type="PANTHER" id="PTHR46619">
    <property type="entry name" value="RNA RECOGNITION MOTIF XS DOMAIN PROTEIN-RELATED"/>
    <property type="match status" value="1"/>
</dbReference>
<accession>A0A314KM48</accession>
<dbReference type="KEGG" id="nau:109210090"/>
<dbReference type="GO" id="GO:0031047">
    <property type="term" value="P:regulatory ncRNA-mediated gene silencing"/>
    <property type="evidence" value="ECO:0007669"/>
    <property type="project" value="InterPro"/>
</dbReference>
<dbReference type="OrthoDB" id="777694at2759"/>
<comment type="caution">
    <text evidence="3">The sequence shown here is derived from an EMBL/GenBank/DDBJ whole genome shotgun (WGS) entry which is preliminary data.</text>
</comment>
<evidence type="ECO:0000259" key="2">
    <source>
        <dbReference type="Pfam" id="PF03468"/>
    </source>
</evidence>
<evidence type="ECO:0000313" key="4">
    <source>
        <dbReference type="Proteomes" id="UP000187609"/>
    </source>
</evidence>
<name>A0A314KM48_NICAT</name>
<dbReference type="Gene3D" id="3.30.70.2890">
    <property type="entry name" value="XS domain"/>
    <property type="match status" value="1"/>
</dbReference>
<protein>
    <recommendedName>
        <fullName evidence="2">XS domain-containing protein</fullName>
    </recommendedName>
</protein>
<feature type="region of interest" description="Disordered" evidence="1">
    <location>
        <begin position="259"/>
        <end position="289"/>
    </location>
</feature>
<dbReference type="EMBL" id="MJEQ01001531">
    <property type="protein sequence ID" value="OIT30370.1"/>
    <property type="molecule type" value="Genomic_DNA"/>
</dbReference>
<reference evidence="3" key="1">
    <citation type="submission" date="2016-11" db="EMBL/GenBank/DDBJ databases">
        <title>The genome of Nicotiana attenuata.</title>
        <authorList>
            <person name="Xu S."/>
            <person name="Brockmoeller T."/>
            <person name="Gaquerel E."/>
            <person name="Navarro A."/>
            <person name="Kuhl H."/>
            <person name="Gase K."/>
            <person name="Ling Z."/>
            <person name="Zhou W."/>
            <person name="Kreitzer C."/>
            <person name="Stanke M."/>
            <person name="Tang H."/>
            <person name="Lyons E."/>
            <person name="Pandey P."/>
            <person name="Pandey S.P."/>
            <person name="Timmermann B."/>
            <person name="Baldwin I.T."/>
        </authorList>
    </citation>
    <scope>NUCLEOTIDE SEQUENCE [LARGE SCALE GENOMIC DNA]</scope>
    <source>
        <strain evidence="3">UT</strain>
    </source>
</reference>
<keyword evidence="4" id="KW-1185">Reference proteome</keyword>
<dbReference type="AlphaFoldDB" id="A0A314KM48"/>
<dbReference type="InterPro" id="IPR038588">
    <property type="entry name" value="XS_domain_sf"/>
</dbReference>
<dbReference type="Gramene" id="OIT30370">
    <property type="protein sequence ID" value="OIT30370"/>
    <property type="gene ID" value="A4A49_34060"/>
</dbReference>
<organism evidence="3 4">
    <name type="scientific">Nicotiana attenuata</name>
    <name type="common">Coyote tobacco</name>
    <dbReference type="NCBI Taxonomy" id="49451"/>
    <lineage>
        <taxon>Eukaryota</taxon>
        <taxon>Viridiplantae</taxon>
        <taxon>Streptophyta</taxon>
        <taxon>Embryophyta</taxon>
        <taxon>Tracheophyta</taxon>
        <taxon>Spermatophyta</taxon>
        <taxon>Magnoliopsida</taxon>
        <taxon>eudicotyledons</taxon>
        <taxon>Gunneridae</taxon>
        <taxon>Pentapetalae</taxon>
        <taxon>asterids</taxon>
        <taxon>lamiids</taxon>
        <taxon>Solanales</taxon>
        <taxon>Solanaceae</taxon>
        <taxon>Nicotianoideae</taxon>
        <taxon>Nicotianeae</taxon>
        <taxon>Nicotiana</taxon>
    </lineage>
</organism>
<dbReference type="STRING" id="49451.A0A314KM48"/>
<feature type="compositionally biased region" description="Polar residues" evidence="1">
    <location>
        <begin position="261"/>
        <end position="277"/>
    </location>
</feature>
<dbReference type="Pfam" id="PF03468">
    <property type="entry name" value="XS"/>
    <property type="match status" value="1"/>
</dbReference>
<proteinExistence type="predicted"/>
<dbReference type="InterPro" id="IPR005380">
    <property type="entry name" value="XS_domain"/>
</dbReference>
<evidence type="ECO:0000313" key="3">
    <source>
        <dbReference type="EMBL" id="OIT30370.1"/>
    </source>
</evidence>
<dbReference type="PANTHER" id="PTHR46619:SF5">
    <property type="entry name" value="XS DOMAIN-CONTAINING PROTEIN"/>
    <property type="match status" value="1"/>
</dbReference>
<gene>
    <name evidence="3" type="ORF">A4A49_34060</name>
</gene>
<feature type="region of interest" description="Disordered" evidence="1">
    <location>
        <begin position="27"/>
        <end position="82"/>
    </location>
</feature>
<feature type="domain" description="XS" evidence="2">
    <location>
        <begin position="889"/>
        <end position="1015"/>
    </location>
</feature>
<feature type="compositionally biased region" description="Basic and acidic residues" evidence="1">
    <location>
        <begin position="69"/>
        <end position="82"/>
    </location>
</feature>
<sequence length="1047" mass="120016">MGRVEHDDFAGRTYRVERLRMHDHGVELGSEHFMPRSGGMEQFSRRPRSLSPSPQREEGPHRVSWRRSGLMDRDQDFSDRGDIMEPQLRSGLMRREEKFSDRGDMAEPRLRHGLVDGDQDFSERGDIMEPQLRSGLIERGDIIKPESRSGLMERDEEFSDRVYKMQPQLKSLAYRQVHEKKPRHHYQASSGNRDEIRRRYDEFFDDEDRYEAGGAGVNYDYECDSAISVQGHNANRERVLGSIHHHGLDRQKLFDLEDESSQGGHTLSFDSQSTSKYVETARRPSSVHVQPQQIRLRDEVSHYPDPFLLDKLSAIEMIEREERSGFHPKDVSHYLESASRSKNLAASSQYKERVATSSGISRMNYAHVVQDDMHLLGDIHSRSSTKLRQPSYLNEYGENHSYNTLEEYAAGHKERTSYQYDKVSPTGDDMNYLYPKGSPRDTSGYDHSYERTSMLGQAVLDKRHARAPIYLEPLRENTDDAEFPRRDVINRSSWDHHSLAKQSVSMNFLDARSLVRSSQGQFYVDPGDTNVDMRNVRESDIENLDVPCHEEIPRRRLDYHSSKDGHHISYVERWRRSPQHEHEMEMLGDRIQLKKIESGVIGPDCYPIRSVKRKYILDEEPMVHKSRQVVCSKWKKNITRNQDLDCRNEVWDDQDSSGLLSPESFEDDERFGKAEKTYSGDLYGRVTSADGLLSYHSSINQGQRHLIRPYNPGKKQKVHENPSSLRRYVSIQCNRKHHLTKNVWIRGKDVKKTEGSDHIVEELKDQVACAKAELPEDSLEFKQLVNKFFLYSTKKLSESVSTQKRYKEQGRAGGLYCIVCPKSQSKEFTDTRALAKHCFMSKKVGLKAKHLGLHNAICVLMGWNSDAPPEGKLWAPVAVPAPTALAQKEDLILWPPVVVIHNCSALVTGLDGRKVMTTEAVEEFLRGKGFSSGRMKVCLGKPGNGSVLLVKFLGTIPGFQDAEKLHYYFMGEERGRTDFGIATSTKGKGMNRNVKGDEVVELLLYGYLGIAEDLDKVDNDTKRKCLIKSKKEIHDFVDAPVNPVEGD</sequence>